<protein>
    <submittedName>
        <fullName evidence="2">Uncharacterized protein</fullName>
    </submittedName>
</protein>
<evidence type="ECO:0000313" key="2">
    <source>
        <dbReference type="EMBL" id="KAJ5462020.1"/>
    </source>
</evidence>
<dbReference type="EMBL" id="JAPVEA010000002">
    <property type="protein sequence ID" value="KAJ5462020.1"/>
    <property type="molecule type" value="Genomic_DNA"/>
</dbReference>
<name>A0AAD6CHU8_9EURO</name>
<organism evidence="2 3">
    <name type="scientific">Penicillium daleae</name>
    <dbReference type="NCBI Taxonomy" id="63821"/>
    <lineage>
        <taxon>Eukaryota</taxon>
        <taxon>Fungi</taxon>
        <taxon>Dikarya</taxon>
        <taxon>Ascomycota</taxon>
        <taxon>Pezizomycotina</taxon>
        <taxon>Eurotiomycetes</taxon>
        <taxon>Eurotiomycetidae</taxon>
        <taxon>Eurotiales</taxon>
        <taxon>Aspergillaceae</taxon>
        <taxon>Penicillium</taxon>
    </lineage>
</organism>
<feature type="region of interest" description="Disordered" evidence="1">
    <location>
        <begin position="460"/>
        <end position="485"/>
    </location>
</feature>
<keyword evidence="3" id="KW-1185">Reference proteome</keyword>
<dbReference type="AlphaFoldDB" id="A0AAD6CHU8"/>
<reference evidence="2" key="1">
    <citation type="submission" date="2022-12" db="EMBL/GenBank/DDBJ databases">
        <authorList>
            <person name="Petersen C."/>
        </authorList>
    </citation>
    <scope>NUCLEOTIDE SEQUENCE</scope>
    <source>
        <strain evidence="2">IBT 16125</strain>
    </source>
</reference>
<comment type="caution">
    <text evidence="2">The sequence shown here is derived from an EMBL/GenBank/DDBJ whole genome shotgun (WGS) entry which is preliminary data.</text>
</comment>
<dbReference type="RefSeq" id="XP_056771062.1">
    <property type="nucleotide sequence ID" value="XM_056906955.1"/>
</dbReference>
<reference evidence="2" key="2">
    <citation type="journal article" date="2023" name="IMA Fungus">
        <title>Comparative genomic study of the Penicillium genus elucidates a diverse pangenome and 15 lateral gene transfer events.</title>
        <authorList>
            <person name="Petersen C."/>
            <person name="Sorensen T."/>
            <person name="Nielsen M.R."/>
            <person name="Sondergaard T.E."/>
            <person name="Sorensen J.L."/>
            <person name="Fitzpatrick D.A."/>
            <person name="Frisvad J.C."/>
            <person name="Nielsen K.L."/>
        </authorList>
    </citation>
    <scope>NUCLEOTIDE SEQUENCE</scope>
    <source>
        <strain evidence="2">IBT 16125</strain>
    </source>
</reference>
<sequence>MYVHLDATGSTVTAVHIQAQRDLSIVDRVLEPQTIPHFMEFALGGSLPDGTRPDSIGTMTPDEIRFTQENHPPGSDGESIMNRVMNRIGSVEDNSRLCLVGKNIHSLKSRLWEGIVPLSDQRWHERGLHLSENFDIACQHLSAVVAVFEYLNNGQVRYDLRRTFNLIYEHWESLDTVLNEKRAETGADSISMAKLWTIYMNKSYKVMTQNAYNWVTKHIDALRAPILQGLLDHQSLTEGMGQPDATQWKFMDRLHMLLEISVRADSGIMIPMEGYRGYNKAPRNGPGPAEMYVSDYAKRGEVYSKRLKSLSHQIMYQRILRGGGRRNQTSGESYHESAMQQLEAQNQVRRELRGNSSGSIAHEPWMVYSLRTIRRAKEKNEQQDCGLAIYRLTHEQSESEWAGFVQKLEAHISDWGKGQAGSDTLRTHLKLHWVDGKELGFAENDIEAAKKHFNELVKKDDKTKNNDEEDENDGEGKSCKSKSNESTLPLKLQSHAFLVVDSASFVSYTTDSYQATVSESLQGDFAGFVLAVDPHFDPKEGVDRPDESPGYIGQMRILGSLVWGDLYAFLEAQSARLEDLWPLAMYHPNRVYAGPTVPLQVFQWRAQNAIRWNFCVRHSSMQR</sequence>
<feature type="non-terminal residue" evidence="2">
    <location>
        <position position="1"/>
    </location>
</feature>
<proteinExistence type="predicted"/>
<dbReference type="Proteomes" id="UP001213681">
    <property type="component" value="Unassembled WGS sequence"/>
</dbReference>
<evidence type="ECO:0000256" key="1">
    <source>
        <dbReference type="SAM" id="MobiDB-lite"/>
    </source>
</evidence>
<accession>A0AAD6CHU8</accession>
<dbReference type="GeneID" id="81597198"/>
<evidence type="ECO:0000313" key="3">
    <source>
        <dbReference type="Proteomes" id="UP001213681"/>
    </source>
</evidence>
<gene>
    <name evidence="2" type="ORF">N7458_003572</name>
</gene>